<evidence type="ECO:0000313" key="10">
    <source>
        <dbReference type="Proteomes" id="UP000253517"/>
    </source>
</evidence>
<dbReference type="PANTHER" id="PTHR43731">
    <property type="entry name" value="RHOMBOID PROTEASE"/>
    <property type="match status" value="1"/>
</dbReference>
<dbReference type="GO" id="GO:0004252">
    <property type="term" value="F:serine-type endopeptidase activity"/>
    <property type="evidence" value="ECO:0007669"/>
    <property type="project" value="InterPro"/>
</dbReference>
<evidence type="ECO:0000256" key="2">
    <source>
        <dbReference type="ARBA" id="ARBA00009045"/>
    </source>
</evidence>
<evidence type="ECO:0000259" key="8">
    <source>
        <dbReference type="Pfam" id="PF01694"/>
    </source>
</evidence>
<dbReference type="GO" id="GO:0016020">
    <property type="term" value="C:membrane"/>
    <property type="evidence" value="ECO:0007669"/>
    <property type="project" value="UniProtKB-SubCell"/>
</dbReference>
<evidence type="ECO:0000256" key="3">
    <source>
        <dbReference type="ARBA" id="ARBA00022692"/>
    </source>
</evidence>
<keyword evidence="5 7" id="KW-1133">Transmembrane helix</keyword>
<protein>
    <submittedName>
        <fullName evidence="9">Membrane associated rhomboid family serine protease</fullName>
    </submittedName>
</protein>
<dbReference type="AlphaFoldDB" id="A0A369A7F8"/>
<feature type="transmembrane region" description="Helical" evidence="7">
    <location>
        <begin position="224"/>
        <end position="243"/>
    </location>
</feature>
<comment type="similarity">
    <text evidence="2">Belongs to the peptidase S54 family.</text>
</comment>
<comment type="caution">
    <text evidence="9">The sequence shown here is derived from an EMBL/GenBank/DDBJ whole genome shotgun (WGS) entry which is preliminary data.</text>
</comment>
<keyword evidence="3 7" id="KW-0812">Transmembrane</keyword>
<evidence type="ECO:0000256" key="7">
    <source>
        <dbReference type="SAM" id="Phobius"/>
    </source>
</evidence>
<gene>
    <name evidence="9" type="ORF">DES35_101575</name>
</gene>
<reference evidence="9 10" key="1">
    <citation type="submission" date="2018-07" db="EMBL/GenBank/DDBJ databases">
        <title>Genomic Encyclopedia of Type Strains, Phase IV (KMG-IV): sequencing the most valuable type-strain genomes for metagenomic binning, comparative biology and taxonomic classification.</title>
        <authorList>
            <person name="Goeker M."/>
        </authorList>
    </citation>
    <scope>NUCLEOTIDE SEQUENCE [LARGE SCALE GENOMIC DNA]</scope>
    <source>
        <strain evidence="9 10">DSM 21410</strain>
    </source>
</reference>
<dbReference type="Pfam" id="PF01694">
    <property type="entry name" value="Rhomboid"/>
    <property type="match status" value="1"/>
</dbReference>
<keyword evidence="9" id="KW-0645">Protease</keyword>
<dbReference type="GO" id="GO:0006508">
    <property type="term" value="P:proteolysis"/>
    <property type="evidence" value="ECO:0007669"/>
    <property type="project" value="UniProtKB-KW"/>
</dbReference>
<feature type="transmembrane region" description="Helical" evidence="7">
    <location>
        <begin position="96"/>
        <end position="116"/>
    </location>
</feature>
<name>A0A369A7F8_9FLAO</name>
<evidence type="ECO:0000256" key="4">
    <source>
        <dbReference type="ARBA" id="ARBA00022801"/>
    </source>
</evidence>
<dbReference type="InterPro" id="IPR035952">
    <property type="entry name" value="Rhomboid-like_sf"/>
</dbReference>
<keyword evidence="10" id="KW-1185">Reference proteome</keyword>
<dbReference type="SUPFAM" id="SSF144091">
    <property type="entry name" value="Rhomboid-like"/>
    <property type="match status" value="1"/>
</dbReference>
<dbReference type="RefSeq" id="WP_037355845.1">
    <property type="nucleotide sequence ID" value="NZ_BHZF01000001.1"/>
</dbReference>
<comment type="subcellular location">
    <subcellularLocation>
        <location evidence="1">Membrane</location>
        <topology evidence="1">Multi-pass membrane protein</topology>
    </subcellularLocation>
</comment>
<organism evidence="9 10">
    <name type="scientific">Schleiferia thermophila</name>
    <dbReference type="NCBI Taxonomy" id="884107"/>
    <lineage>
        <taxon>Bacteria</taxon>
        <taxon>Pseudomonadati</taxon>
        <taxon>Bacteroidota</taxon>
        <taxon>Flavobacteriia</taxon>
        <taxon>Flavobacteriales</taxon>
        <taxon>Schleiferiaceae</taxon>
        <taxon>Schleiferia</taxon>
    </lineage>
</organism>
<dbReference type="Proteomes" id="UP000253517">
    <property type="component" value="Unassembled WGS sequence"/>
</dbReference>
<dbReference type="InterPro" id="IPR050925">
    <property type="entry name" value="Rhomboid_protease_S54"/>
</dbReference>
<proteinExistence type="inferred from homology"/>
<feature type="transmembrane region" description="Helical" evidence="7">
    <location>
        <begin position="163"/>
        <end position="184"/>
    </location>
</feature>
<evidence type="ECO:0000256" key="6">
    <source>
        <dbReference type="ARBA" id="ARBA00023136"/>
    </source>
</evidence>
<dbReference type="InterPro" id="IPR022764">
    <property type="entry name" value="Peptidase_S54_rhomboid_dom"/>
</dbReference>
<feature type="transmembrane region" description="Helical" evidence="7">
    <location>
        <begin position="14"/>
        <end position="32"/>
    </location>
</feature>
<dbReference type="PANTHER" id="PTHR43731:SF14">
    <property type="entry name" value="PRESENILIN-ASSOCIATED RHOMBOID-LIKE PROTEIN, MITOCHONDRIAL"/>
    <property type="match status" value="1"/>
</dbReference>
<dbReference type="EMBL" id="QPJS01000001">
    <property type="protein sequence ID" value="RCX05290.1"/>
    <property type="molecule type" value="Genomic_DNA"/>
</dbReference>
<keyword evidence="6 7" id="KW-0472">Membrane</keyword>
<feature type="transmembrane region" description="Helical" evidence="7">
    <location>
        <begin position="190"/>
        <end position="212"/>
    </location>
</feature>
<evidence type="ECO:0000256" key="1">
    <source>
        <dbReference type="ARBA" id="ARBA00004141"/>
    </source>
</evidence>
<evidence type="ECO:0000313" key="9">
    <source>
        <dbReference type="EMBL" id="RCX05290.1"/>
    </source>
</evidence>
<feature type="domain" description="Peptidase S54 rhomboid" evidence="8">
    <location>
        <begin position="55"/>
        <end position="240"/>
    </location>
</feature>
<accession>A0A369A7F8</accession>
<sequence length="252" mass="29230">MYYRPVRFNLLPEVIKNLLIINGIFFFATFSFKNTFGLDLNEILGLYLPGSQQFRPYQLVTHMFMHGNFGHIFFNMFALWMFGTSIENYWGGKKFLIYYFFTGLGAAVLHLGVNYWEMMKLESILRASGFDDLSLAMLRTGEIHQGLSIAVPRDILQQYYLKFNIPTVGASGAVFGVLLAFGMMFPNQYIFIYFLFPIKAKYFVMIYGALELINGLSNDPSSNIAHFAHLGGMLFGFILIKYWQNKEDRYYY</sequence>
<dbReference type="Gene3D" id="1.20.1540.10">
    <property type="entry name" value="Rhomboid-like"/>
    <property type="match status" value="1"/>
</dbReference>
<keyword evidence="4" id="KW-0378">Hydrolase</keyword>
<evidence type="ECO:0000256" key="5">
    <source>
        <dbReference type="ARBA" id="ARBA00022989"/>
    </source>
</evidence>